<dbReference type="Proteomes" id="UP000676409">
    <property type="component" value="Chromosome"/>
</dbReference>
<name>A0A975FZN5_9CAUL</name>
<organism evidence="2 3">
    <name type="scientific">Phenylobacterium montanum</name>
    <dbReference type="NCBI Taxonomy" id="2823693"/>
    <lineage>
        <taxon>Bacteria</taxon>
        <taxon>Pseudomonadati</taxon>
        <taxon>Pseudomonadota</taxon>
        <taxon>Alphaproteobacteria</taxon>
        <taxon>Caulobacterales</taxon>
        <taxon>Caulobacteraceae</taxon>
        <taxon>Phenylobacterium</taxon>
    </lineage>
</organism>
<sequence>MGEGWPALGTERLPGRTVDLERCDVGRHGEGLWSAVGAHASLWDAIPSGPFQDRAAFADWLALRAESPAMALFTILDKTGAAPSPAGLLFLLRTDPEAGRTEIGLVFGQAITRRTAGTEAVFLLMRHVFETCGYRRLEWRCSPDNLASRRAAERFGFTYEGTLRENLWVEGAPWDTAIYAMLEREWAKAGGRMAAWLQPGNFDADGRQVRALETF</sequence>
<dbReference type="PROSITE" id="PS51186">
    <property type="entry name" value="GNAT"/>
    <property type="match status" value="1"/>
</dbReference>
<dbReference type="PANTHER" id="PTHR43441:SF2">
    <property type="entry name" value="FAMILY ACETYLTRANSFERASE, PUTATIVE (AFU_ORTHOLOGUE AFUA_7G00850)-RELATED"/>
    <property type="match status" value="1"/>
</dbReference>
<dbReference type="RefSeq" id="WP_211938167.1">
    <property type="nucleotide sequence ID" value="NZ_CP073078.1"/>
</dbReference>
<dbReference type="EMBL" id="CP073078">
    <property type="protein sequence ID" value="QUD88116.1"/>
    <property type="molecule type" value="Genomic_DNA"/>
</dbReference>
<dbReference type="PANTHER" id="PTHR43441">
    <property type="entry name" value="RIBOSOMAL-PROTEIN-SERINE ACETYLTRANSFERASE"/>
    <property type="match status" value="1"/>
</dbReference>
<proteinExistence type="predicted"/>
<dbReference type="AlphaFoldDB" id="A0A975FZN5"/>
<dbReference type="InterPro" id="IPR016181">
    <property type="entry name" value="Acyl_CoA_acyltransferase"/>
</dbReference>
<accession>A0A975FZN5</accession>
<keyword evidence="3" id="KW-1185">Reference proteome</keyword>
<dbReference type="InterPro" id="IPR051908">
    <property type="entry name" value="Ribosomal_N-acetyltransferase"/>
</dbReference>
<gene>
    <name evidence="2" type="ORF">KCG34_24315</name>
</gene>
<dbReference type="KEGG" id="caul:KCG34_24315"/>
<protein>
    <submittedName>
        <fullName evidence="2">GNAT family N-acetyltransferase</fullName>
    </submittedName>
</protein>
<evidence type="ECO:0000313" key="2">
    <source>
        <dbReference type="EMBL" id="QUD88116.1"/>
    </source>
</evidence>
<feature type="domain" description="N-acetyltransferase" evidence="1">
    <location>
        <begin position="30"/>
        <end position="185"/>
    </location>
</feature>
<dbReference type="GO" id="GO:0008999">
    <property type="term" value="F:protein-N-terminal-alanine acetyltransferase activity"/>
    <property type="evidence" value="ECO:0007669"/>
    <property type="project" value="TreeGrafter"/>
</dbReference>
<reference evidence="2" key="1">
    <citation type="submission" date="2021-04" db="EMBL/GenBank/DDBJ databases">
        <title>The complete genome sequence of Caulobacter sp. S6.</title>
        <authorList>
            <person name="Tang Y."/>
            <person name="Ouyang W."/>
            <person name="Liu Q."/>
            <person name="Huang B."/>
            <person name="Guo Z."/>
            <person name="Lei P."/>
        </authorList>
    </citation>
    <scope>NUCLEOTIDE SEQUENCE</scope>
    <source>
        <strain evidence="2">S6</strain>
    </source>
</reference>
<dbReference type="InterPro" id="IPR000182">
    <property type="entry name" value="GNAT_dom"/>
</dbReference>
<dbReference type="Gene3D" id="3.40.630.30">
    <property type="match status" value="1"/>
</dbReference>
<dbReference type="SUPFAM" id="SSF55729">
    <property type="entry name" value="Acyl-CoA N-acyltransferases (Nat)"/>
    <property type="match status" value="1"/>
</dbReference>
<evidence type="ECO:0000259" key="1">
    <source>
        <dbReference type="PROSITE" id="PS51186"/>
    </source>
</evidence>
<dbReference type="Pfam" id="PF13302">
    <property type="entry name" value="Acetyltransf_3"/>
    <property type="match status" value="1"/>
</dbReference>
<dbReference type="GO" id="GO:1990189">
    <property type="term" value="F:protein N-terminal-serine acetyltransferase activity"/>
    <property type="evidence" value="ECO:0007669"/>
    <property type="project" value="TreeGrafter"/>
</dbReference>
<evidence type="ECO:0000313" key="3">
    <source>
        <dbReference type="Proteomes" id="UP000676409"/>
    </source>
</evidence>